<reference evidence="3" key="1">
    <citation type="submission" date="2016-06" db="UniProtKB">
        <authorList>
            <consortium name="WormBaseParasite"/>
        </authorList>
    </citation>
    <scope>IDENTIFICATION</scope>
</reference>
<dbReference type="WBParaSite" id="SBAD_0001008901-mRNA-1">
    <property type="protein sequence ID" value="SBAD_0001008901-mRNA-1"/>
    <property type="gene ID" value="SBAD_0001008901"/>
</dbReference>
<gene>
    <name evidence="1" type="ORF">SBAD_LOCUS9739</name>
</gene>
<dbReference type="AlphaFoldDB" id="A0A183J1J1"/>
<sequence length="142" mass="15992">MMNEDGWATVEFVTTVGNVVEGWMILVRVSVAYLLIDRLVYEKSMWSTITKGDHTFLFFNVPNLHWYPVALCDDTLHDPGIISEQATVAAMQVKRVNEQQCVRHEYTSTMMTATTQTGNCQGMQPVDYQGLDLATDRLPDAG</sequence>
<proteinExistence type="predicted"/>
<dbReference type="EMBL" id="UZAM01013101">
    <property type="protein sequence ID" value="VDP25484.1"/>
    <property type="molecule type" value="Genomic_DNA"/>
</dbReference>
<evidence type="ECO:0000313" key="2">
    <source>
        <dbReference type="Proteomes" id="UP000270296"/>
    </source>
</evidence>
<protein>
    <submittedName>
        <fullName evidence="3">Agenet domain-containing protein</fullName>
    </submittedName>
</protein>
<keyword evidence="2" id="KW-1185">Reference proteome</keyword>
<dbReference type="Proteomes" id="UP000270296">
    <property type="component" value="Unassembled WGS sequence"/>
</dbReference>
<name>A0A183J1J1_9BILA</name>
<organism evidence="3">
    <name type="scientific">Soboliphyme baturini</name>
    <dbReference type="NCBI Taxonomy" id="241478"/>
    <lineage>
        <taxon>Eukaryota</taxon>
        <taxon>Metazoa</taxon>
        <taxon>Ecdysozoa</taxon>
        <taxon>Nematoda</taxon>
        <taxon>Enoplea</taxon>
        <taxon>Dorylaimia</taxon>
        <taxon>Dioctophymatida</taxon>
        <taxon>Dioctophymatoidea</taxon>
        <taxon>Soboliphymatidae</taxon>
        <taxon>Soboliphyme</taxon>
    </lineage>
</organism>
<evidence type="ECO:0000313" key="1">
    <source>
        <dbReference type="EMBL" id="VDP25484.1"/>
    </source>
</evidence>
<reference evidence="1 2" key="2">
    <citation type="submission" date="2018-11" db="EMBL/GenBank/DDBJ databases">
        <authorList>
            <consortium name="Pathogen Informatics"/>
        </authorList>
    </citation>
    <scope>NUCLEOTIDE SEQUENCE [LARGE SCALE GENOMIC DNA]</scope>
</reference>
<evidence type="ECO:0000313" key="3">
    <source>
        <dbReference type="WBParaSite" id="SBAD_0001008901-mRNA-1"/>
    </source>
</evidence>
<accession>A0A183J1J1</accession>